<dbReference type="SUPFAM" id="SSF55729">
    <property type="entry name" value="Acyl-CoA N-acyltransferases (Nat)"/>
    <property type="match status" value="1"/>
</dbReference>
<dbReference type="NCBIfam" id="TIGR01575">
    <property type="entry name" value="rimI"/>
    <property type="match status" value="1"/>
</dbReference>
<evidence type="ECO:0000313" key="5">
    <source>
        <dbReference type="EMBL" id="EFT84060.1"/>
    </source>
</evidence>
<keyword evidence="2 5" id="KW-0012">Acyltransferase</keyword>
<sequence length="203" mass="22253">MSDSIQKASDSAQNESNGKAEALRRGGQAALPDSLVVRPLEESDLDAIAGLESDLFAEGAWSRDLVEEEVHSPTRTYLVVSDMADPSHPLAYGGFWFDGDDAELMTIGVDRAWQGRGIGKTLLRTLMDRARILKARRMLLEVRVDNDPALVLYRGLGFSILGIRKRYYQPGNVDAYTMSVDLGVRPGRKPAGFSLPVQPSADM</sequence>
<feature type="region of interest" description="Disordered" evidence="3">
    <location>
        <begin position="1"/>
        <end position="26"/>
    </location>
</feature>
<evidence type="ECO:0000256" key="3">
    <source>
        <dbReference type="SAM" id="MobiDB-lite"/>
    </source>
</evidence>
<dbReference type="PANTHER" id="PTHR43877">
    <property type="entry name" value="AMINOALKYLPHOSPHONATE N-ACETYLTRANSFERASE-RELATED-RELATED"/>
    <property type="match status" value="1"/>
</dbReference>
<dbReference type="AlphaFoldDB" id="E6JZL4"/>
<dbReference type="Proteomes" id="UP000004946">
    <property type="component" value="Chromosome"/>
</dbReference>
<dbReference type="InterPro" id="IPR006464">
    <property type="entry name" value="AcTrfase_RimI/Ard1"/>
</dbReference>
<feature type="domain" description="N-acetyltransferase" evidence="4">
    <location>
        <begin position="35"/>
        <end position="183"/>
    </location>
</feature>
<dbReference type="PATRIC" id="fig|864564.6.peg.644"/>
<dbReference type="Gene3D" id="3.40.630.30">
    <property type="match status" value="1"/>
</dbReference>
<protein>
    <submittedName>
        <fullName evidence="5">Ribosomal-protein-alanine acetyltransferase</fullName>
        <ecNumber evidence="5">2.3.1.128</ecNumber>
    </submittedName>
</protein>
<name>E6JZL4_PARDN</name>
<dbReference type="InterPro" id="IPR000182">
    <property type="entry name" value="GNAT_dom"/>
</dbReference>
<dbReference type="HOGENOM" id="CLU_013985_23_3_11"/>
<dbReference type="EMBL" id="AEON01000001">
    <property type="protein sequence ID" value="EFT84060.1"/>
    <property type="molecule type" value="Genomic_DNA"/>
</dbReference>
<reference evidence="5 6" key="1">
    <citation type="submission" date="2010-12" db="EMBL/GenBank/DDBJ databases">
        <authorList>
            <person name="Muzny D."/>
            <person name="Qin X."/>
            <person name="Buhay C."/>
            <person name="Dugan-Rocha S."/>
            <person name="Ding Y."/>
            <person name="Chen G."/>
            <person name="Hawes A."/>
            <person name="Holder M."/>
            <person name="Jhangiani S."/>
            <person name="Johnson A."/>
            <person name="Khan Z."/>
            <person name="Li Z."/>
            <person name="Liu W."/>
            <person name="Liu X."/>
            <person name="Perez L."/>
            <person name="Shen H."/>
            <person name="Wang Q."/>
            <person name="Watt J."/>
            <person name="Xi L."/>
            <person name="Xin Y."/>
            <person name="Zhou J."/>
            <person name="Deng J."/>
            <person name="Jiang H."/>
            <person name="Liu Y."/>
            <person name="Qu J."/>
            <person name="Song X.-Z."/>
            <person name="Zhang L."/>
            <person name="Villasana D."/>
            <person name="Johnson A."/>
            <person name="Liu J."/>
            <person name="Liyanage D."/>
            <person name="Lorensuhewa L."/>
            <person name="Robinson T."/>
            <person name="Song A."/>
            <person name="Song B.-B."/>
            <person name="Dinh H."/>
            <person name="Thornton R."/>
            <person name="Coyle M."/>
            <person name="Francisco L."/>
            <person name="Jackson L."/>
            <person name="Javaid M."/>
            <person name="Korchina V."/>
            <person name="Kovar C."/>
            <person name="Mata R."/>
            <person name="Mathew T."/>
            <person name="Ngo R."/>
            <person name="Nguyen L."/>
            <person name="Nguyen N."/>
            <person name="Okwuonu G."/>
            <person name="Ongeri F."/>
            <person name="Pham C."/>
            <person name="Simmons D."/>
            <person name="Wilczek-Boney K."/>
            <person name="Hale W."/>
            <person name="Jakkamsetti A."/>
            <person name="Pham P."/>
            <person name="Ruth R."/>
            <person name="San Lucas F."/>
            <person name="Warren J."/>
            <person name="Zhang J."/>
            <person name="Zhao Z."/>
            <person name="Zhou C."/>
            <person name="Zhu D."/>
            <person name="Lee S."/>
            <person name="Bess C."/>
            <person name="Blankenburg K."/>
            <person name="Forbes L."/>
            <person name="Fu Q."/>
            <person name="Gubbala S."/>
            <person name="Hirani K."/>
            <person name="Jayaseelan J.C."/>
            <person name="Lara F."/>
            <person name="Munidasa M."/>
            <person name="Palculict T."/>
            <person name="Patil S."/>
            <person name="Pu L.-L."/>
            <person name="Saada N."/>
            <person name="Tang L."/>
            <person name="Weissenberger G."/>
            <person name="Zhu Y."/>
            <person name="Hemphill L."/>
            <person name="Shang Y."/>
            <person name="Youmans B."/>
            <person name="Ayvaz T."/>
            <person name="Ross M."/>
            <person name="Santibanez J."/>
            <person name="Aqrawi P."/>
            <person name="Gross S."/>
            <person name="Joshi V."/>
            <person name="Fowler G."/>
            <person name="Nazareth L."/>
            <person name="Reid J."/>
            <person name="Worley K."/>
            <person name="Petrosino J."/>
            <person name="Highlander S."/>
            <person name="Gibbs R."/>
        </authorList>
    </citation>
    <scope>NUCLEOTIDE SEQUENCE [LARGE SCALE GENOMIC DNA]</scope>
    <source>
        <strain evidence="5 6">DSM 10105</strain>
    </source>
</reference>
<evidence type="ECO:0000259" key="4">
    <source>
        <dbReference type="PROSITE" id="PS51186"/>
    </source>
</evidence>
<comment type="caution">
    <text evidence="5">The sequence shown here is derived from an EMBL/GenBank/DDBJ whole genome shotgun (WGS) entry which is preliminary data.</text>
</comment>
<proteinExistence type="predicted"/>
<organism evidence="5 6">
    <name type="scientific">Parascardovia denticolens DSM 10105 = JCM 12538</name>
    <dbReference type="NCBI Taxonomy" id="864564"/>
    <lineage>
        <taxon>Bacteria</taxon>
        <taxon>Bacillati</taxon>
        <taxon>Actinomycetota</taxon>
        <taxon>Actinomycetes</taxon>
        <taxon>Bifidobacteriales</taxon>
        <taxon>Bifidobacteriaceae</taxon>
        <taxon>Parascardovia</taxon>
    </lineage>
</organism>
<keyword evidence="1 5" id="KW-0808">Transferase</keyword>
<accession>E6JZL4</accession>
<dbReference type="RefSeq" id="WP_006289944.1">
    <property type="nucleotide sequence ID" value="NZ_AP012333.1"/>
</dbReference>
<dbReference type="KEGG" id="pdo:PSDT_0583"/>
<gene>
    <name evidence="5" type="primary">rimI</name>
    <name evidence="5" type="ORF">HMPREF0620_1065</name>
</gene>
<dbReference type="CDD" id="cd04301">
    <property type="entry name" value="NAT_SF"/>
    <property type="match status" value="1"/>
</dbReference>
<feature type="compositionally biased region" description="Polar residues" evidence="3">
    <location>
        <begin position="1"/>
        <end position="17"/>
    </location>
</feature>
<dbReference type="eggNOG" id="COG0456">
    <property type="taxonomic scope" value="Bacteria"/>
</dbReference>
<dbReference type="PROSITE" id="PS51186">
    <property type="entry name" value="GNAT"/>
    <property type="match status" value="1"/>
</dbReference>
<dbReference type="EC" id="2.3.1.128" evidence="5"/>
<evidence type="ECO:0000313" key="6">
    <source>
        <dbReference type="Proteomes" id="UP000004946"/>
    </source>
</evidence>
<dbReference type="InterPro" id="IPR016181">
    <property type="entry name" value="Acyl_CoA_acyltransferase"/>
</dbReference>
<dbReference type="GO" id="GO:0008080">
    <property type="term" value="F:N-acetyltransferase activity"/>
    <property type="evidence" value="ECO:0007669"/>
    <property type="project" value="InterPro"/>
</dbReference>
<keyword evidence="6" id="KW-1185">Reference proteome</keyword>
<dbReference type="Pfam" id="PF00583">
    <property type="entry name" value="Acetyltransf_1"/>
    <property type="match status" value="1"/>
</dbReference>
<dbReference type="InterPro" id="IPR050832">
    <property type="entry name" value="Bact_Acetyltransf"/>
</dbReference>
<evidence type="ECO:0000256" key="1">
    <source>
        <dbReference type="ARBA" id="ARBA00022679"/>
    </source>
</evidence>
<evidence type="ECO:0000256" key="2">
    <source>
        <dbReference type="ARBA" id="ARBA00023315"/>
    </source>
</evidence>